<gene>
    <name evidence="1" type="ORF">KFK09_021106</name>
</gene>
<evidence type="ECO:0000313" key="2">
    <source>
        <dbReference type="Proteomes" id="UP000829196"/>
    </source>
</evidence>
<keyword evidence="2" id="KW-1185">Reference proteome</keyword>
<sequence length="123" mass="13153">MNFPPFVCLVNVLAMFRATVILARMISLMLSLSIPNSNVIPSSVENTVVPSLMVNAEQVLDGNDGKLEYYVVIFSPVVLPYVPLAHDLGSLVPVSTVLLPVQSLVSLVSVDEVVAIVSTVEVS</sequence>
<organism evidence="1 2">
    <name type="scientific">Dendrobium nobile</name>
    <name type="common">Orchid</name>
    <dbReference type="NCBI Taxonomy" id="94219"/>
    <lineage>
        <taxon>Eukaryota</taxon>
        <taxon>Viridiplantae</taxon>
        <taxon>Streptophyta</taxon>
        <taxon>Embryophyta</taxon>
        <taxon>Tracheophyta</taxon>
        <taxon>Spermatophyta</taxon>
        <taxon>Magnoliopsida</taxon>
        <taxon>Liliopsida</taxon>
        <taxon>Asparagales</taxon>
        <taxon>Orchidaceae</taxon>
        <taxon>Epidendroideae</taxon>
        <taxon>Malaxideae</taxon>
        <taxon>Dendrobiinae</taxon>
        <taxon>Dendrobium</taxon>
    </lineage>
</organism>
<protein>
    <submittedName>
        <fullName evidence="1">Uncharacterized protein</fullName>
    </submittedName>
</protein>
<comment type="caution">
    <text evidence="1">The sequence shown here is derived from an EMBL/GenBank/DDBJ whole genome shotgun (WGS) entry which is preliminary data.</text>
</comment>
<dbReference type="Proteomes" id="UP000829196">
    <property type="component" value="Unassembled WGS sequence"/>
</dbReference>
<name>A0A8T3AP96_DENNO</name>
<proteinExistence type="predicted"/>
<dbReference type="EMBL" id="JAGYWB010000015">
    <property type="protein sequence ID" value="KAI0497868.1"/>
    <property type="molecule type" value="Genomic_DNA"/>
</dbReference>
<reference evidence="1" key="1">
    <citation type="journal article" date="2022" name="Front. Genet.">
        <title>Chromosome-Scale Assembly of the Dendrobium nobile Genome Provides Insights Into the Molecular Mechanism of the Biosynthesis of the Medicinal Active Ingredient of Dendrobium.</title>
        <authorList>
            <person name="Xu Q."/>
            <person name="Niu S.-C."/>
            <person name="Li K.-L."/>
            <person name="Zheng P.-J."/>
            <person name="Zhang X.-J."/>
            <person name="Jia Y."/>
            <person name="Liu Y."/>
            <person name="Niu Y.-X."/>
            <person name="Yu L.-H."/>
            <person name="Chen D.-F."/>
            <person name="Zhang G.-Q."/>
        </authorList>
    </citation>
    <scope>NUCLEOTIDE SEQUENCE</scope>
    <source>
        <tissue evidence="1">Leaf</tissue>
    </source>
</reference>
<dbReference type="AlphaFoldDB" id="A0A8T3AP96"/>
<evidence type="ECO:0000313" key="1">
    <source>
        <dbReference type="EMBL" id="KAI0497868.1"/>
    </source>
</evidence>
<accession>A0A8T3AP96</accession>